<evidence type="ECO:0000313" key="1">
    <source>
        <dbReference type="EMBL" id="TNC73964.1"/>
    </source>
</evidence>
<proteinExistence type="predicted"/>
<evidence type="ECO:0000313" key="2">
    <source>
        <dbReference type="Proteomes" id="UP000305681"/>
    </source>
</evidence>
<gene>
    <name evidence="1" type="ORF">FHI69_22620</name>
</gene>
<sequence>MRIDTTSDSPSWTKVFDIGHELRQLGPLMEEKYPDLDWELFVCLRCVPKDLQRKTFCRYYASDNMFGLDIAMDEEDFVPVKKNTPAQRKLIGAAFFTFFAASIRKYEKKLPGLQPVSAQLTADVRQWCVENQWLDSAA</sequence>
<dbReference type="Proteomes" id="UP000305681">
    <property type="component" value="Unassembled WGS sequence"/>
</dbReference>
<name>A0A5C4NGM7_9BURK</name>
<accession>A0A5C4NGM7</accession>
<reference evidence="1 2" key="1">
    <citation type="submission" date="2019-06" db="EMBL/GenBank/DDBJ databases">
        <title>Genome sequence of Janthinobacterium lividum UCD_MED1.</title>
        <authorList>
            <person name="De Leon M.E."/>
            <person name="Jospin G."/>
        </authorList>
    </citation>
    <scope>NUCLEOTIDE SEQUENCE [LARGE SCALE GENOMIC DNA]</scope>
    <source>
        <strain evidence="1 2">UCD_MED1</strain>
    </source>
</reference>
<protein>
    <submittedName>
        <fullName evidence="1">Uncharacterized protein</fullName>
    </submittedName>
</protein>
<comment type="caution">
    <text evidence="1">The sequence shown here is derived from an EMBL/GenBank/DDBJ whole genome shotgun (WGS) entry which is preliminary data.</text>
</comment>
<organism evidence="1 2">
    <name type="scientific">Janthinobacterium lividum</name>
    <dbReference type="NCBI Taxonomy" id="29581"/>
    <lineage>
        <taxon>Bacteria</taxon>
        <taxon>Pseudomonadati</taxon>
        <taxon>Pseudomonadota</taxon>
        <taxon>Betaproteobacteria</taxon>
        <taxon>Burkholderiales</taxon>
        <taxon>Oxalobacteraceae</taxon>
        <taxon>Janthinobacterium</taxon>
    </lineage>
</organism>
<dbReference type="RefSeq" id="WP_139092090.1">
    <property type="nucleotide sequence ID" value="NZ_VDGE01000011.1"/>
</dbReference>
<dbReference type="AlphaFoldDB" id="A0A5C4NGM7"/>
<dbReference type="EMBL" id="VDGE01000011">
    <property type="protein sequence ID" value="TNC73964.1"/>
    <property type="molecule type" value="Genomic_DNA"/>
</dbReference>